<reference evidence="4" key="1">
    <citation type="submission" date="2020-04" db="EMBL/GenBank/DDBJ databases">
        <authorList>
            <person name="Zhang T."/>
        </authorList>
    </citation>
    <scope>NUCLEOTIDE SEQUENCE</scope>
    <source>
        <strain evidence="4">HKST-UBA11</strain>
    </source>
</reference>
<protein>
    <submittedName>
        <fullName evidence="4">NUDIX hydrolase</fullName>
    </submittedName>
</protein>
<keyword evidence="2 4" id="KW-0378">Hydrolase</keyword>
<evidence type="ECO:0000256" key="1">
    <source>
        <dbReference type="ARBA" id="ARBA00001946"/>
    </source>
</evidence>
<dbReference type="EMBL" id="JAGQLH010000057">
    <property type="protein sequence ID" value="MCA9385926.1"/>
    <property type="molecule type" value="Genomic_DNA"/>
</dbReference>
<reference evidence="4" key="2">
    <citation type="journal article" date="2021" name="Microbiome">
        <title>Successional dynamics and alternative stable states in a saline activated sludge microbial community over 9 years.</title>
        <authorList>
            <person name="Wang Y."/>
            <person name="Ye J."/>
            <person name="Ju F."/>
            <person name="Liu L."/>
            <person name="Boyd J.A."/>
            <person name="Deng Y."/>
            <person name="Parks D.H."/>
            <person name="Jiang X."/>
            <person name="Yin X."/>
            <person name="Woodcroft B.J."/>
            <person name="Tyson G.W."/>
            <person name="Hugenholtz P."/>
            <person name="Polz M.F."/>
            <person name="Zhang T."/>
        </authorList>
    </citation>
    <scope>NUCLEOTIDE SEQUENCE</scope>
    <source>
        <strain evidence="4">HKST-UBA11</strain>
    </source>
</reference>
<proteinExistence type="predicted"/>
<sequence>MKTRLIVCGIIEKNHKLLFGKKLNNVGPYPNTWHLLGGGVKDGESLEVAIKREIMEEANITVEITQPIGFAEDFEPNKHGEMTHYIFLSFLCTYSSGEITPSDDINELQWFAKNKLPQNKLNPPTLTLLRKLNYL</sequence>
<dbReference type="PROSITE" id="PS00893">
    <property type="entry name" value="NUDIX_BOX"/>
    <property type="match status" value="1"/>
</dbReference>
<evidence type="ECO:0000259" key="3">
    <source>
        <dbReference type="PROSITE" id="PS51462"/>
    </source>
</evidence>
<evidence type="ECO:0000313" key="5">
    <source>
        <dbReference type="Proteomes" id="UP000754563"/>
    </source>
</evidence>
<dbReference type="Proteomes" id="UP000754563">
    <property type="component" value="Unassembled WGS sequence"/>
</dbReference>
<dbReference type="SUPFAM" id="SSF55811">
    <property type="entry name" value="Nudix"/>
    <property type="match status" value="1"/>
</dbReference>
<comment type="caution">
    <text evidence="4">The sequence shown here is derived from an EMBL/GenBank/DDBJ whole genome shotgun (WGS) entry which is preliminary data.</text>
</comment>
<evidence type="ECO:0000256" key="2">
    <source>
        <dbReference type="ARBA" id="ARBA00022801"/>
    </source>
</evidence>
<dbReference type="AlphaFoldDB" id="A0A955L9D6"/>
<feature type="domain" description="Nudix hydrolase" evidence="3">
    <location>
        <begin position="1"/>
        <end position="135"/>
    </location>
</feature>
<dbReference type="InterPro" id="IPR000086">
    <property type="entry name" value="NUDIX_hydrolase_dom"/>
</dbReference>
<dbReference type="PANTHER" id="PTHR43046">
    <property type="entry name" value="GDP-MANNOSE MANNOSYL HYDROLASE"/>
    <property type="match status" value="1"/>
</dbReference>
<accession>A0A955L9D6</accession>
<dbReference type="PANTHER" id="PTHR43046:SF14">
    <property type="entry name" value="MUTT_NUDIX FAMILY PROTEIN"/>
    <property type="match status" value="1"/>
</dbReference>
<dbReference type="InterPro" id="IPR020084">
    <property type="entry name" value="NUDIX_hydrolase_CS"/>
</dbReference>
<comment type="cofactor">
    <cofactor evidence="1">
        <name>Mg(2+)</name>
        <dbReference type="ChEBI" id="CHEBI:18420"/>
    </cofactor>
</comment>
<gene>
    <name evidence="4" type="ORF">KC717_04735</name>
</gene>
<organism evidence="4 5">
    <name type="scientific">Candidatus Dojkabacteria bacterium</name>
    <dbReference type="NCBI Taxonomy" id="2099670"/>
    <lineage>
        <taxon>Bacteria</taxon>
        <taxon>Candidatus Dojkabacteria</taxon>
    </lineage>
</organism>
<dbReference type="Pfam" id="PF00293">
    <property type="entry name" value="NUDIX"/>
    <property type="match status" value="1"/>
</dbReference>
<evidence type="ECO:0000313" key="4">
    <source>
        <dbReference type="EMBL" id="MCA9385926.1"/>
    </source>
</evidence>
<dbReference type="Gene3D" id="3.90.79.10">
    <property type="entry name" value="Nucleoside Triphosphate Pyrophosphohydrolase"/>
    <property type="match status" value="1"/>
</dbReference>
<dbReference type="GO" id="GO:0016787">
    <property type="term" value="F:hydrolase activity"/>
    <property type="evidence" value="ECO:0007669"/>
    <property type="project" value="UniProtKB-KW"/>
</dbReference>
<name>A0A955L9D6_9BACT</name>
<dbReference type="PROSITE" id="PS51462">
    <property type="entry name" value="NUDIX"/>
    <property type="match status" value="1"/>
</dbReference>
<dbReference type="InterPro" id="IPR015797">
    <property type="entry name" value="NUDIX_hydrolase-like_dom_sf"/>
</dbReference>